<sequence length="62" mass="6694">MVVSDVRLFDTYAGIGIPAGKKSLAFSFSLRAEDHTLTDEEIKRGMDAIIDALKTIGAPLRA</sequence>
<dbReference type="InterPro" id="IPR036690">
    <property type="entry name" value="Fdx_antiC-bd_sf"/>
</dbReference>
<evidence type="ECO:0000313" key="2">
    <source>
        <dbReference type="EMBL" id="MPN50548.1"/>
    </source>
</evidence>
<accession>A0A645IGW4</accession>
<dbReference type="GO" id="GO:0004826">
    <property type="term" value="F:phenylalanine-tRNA ligase activity"/>
    <property type="evidence" value="ECO:0007669"/>
    <property type="project" value="UniProtKB-EC"/>
</dbReference>
<dbReference type="PROSITE" id="PS51447">
    <property type="entry name" value="FDX_ACB"/>
    <property type="match status" value="1"/>
</dbReference>
<evidence type="ECO:0000259" key="1">
    <source>
        <dbReference type="PROSITE" id="PS51447"/>
    </source>
</evidence>
<proteinExistence type="predicted"/>
<reference evidence="2" key="1">
    <citation type="submission" date="2019-08" db="EMBL/GenBank/DDBJ databases">
        <authorList>
            <person name="Kucharzyk K."/>
            <person name="Murdoch R.W."/>
            <person name="Higgins S."/>
            <person name="Loffler F."/>
        </authorList>
    </citation>
    <scope>NUCLEOTIDE SEQUENCE</scope>
</reference>
<protein>
    <submittedName>
        <fullName evidence="2">Phenylalanine--tRNA ligase beta subunit</fullName>
        <ecNumber evidence="2">6.1.1.20</ecNumber>
    </submittedName>
</protein>
<gene>
    <name evidence="2" type="primary">pheT_60</name>
    <name evidence="2" type="ORF">SDC9_198175</name>
</gene>
<organism evidence="2">
    <name type="scientific">bioreactor metagenome</name>
    <dbReference type="NCBI Taxonomy" id="1076179"/>
    <lineage>
        <taxon>unclassified sequences</taxon>
        <taxon>metagenomes</taxon>
        <taxon>ecological metagenomes</taxon>
    </lineage>
</organism>
<dbReference type="SMART" id="SM00896">
    <property type="entry name" value="FDX-ACB"/>
    <property type="match status" value="1"/>
</dbReference>
<dbReference type="Pfam" id="PF03147">
    <property type="entry name" value="FDX-ACB"/>
    <property type="match status" value="1"/>
</dbReference>
<dbReference type="EC" id="6.1.1.20" evidence="2"/>
<comment type="caution">
    <text evidence="2">The sequence shown here is derived from an EMBL/GenBank/DDBJ whole genome shotgun (WGS) entry which is preliminary data.</text>
</comment>
<dbReference type="SUPFAM" id="SSF54991">
    <property type="entry name" value="Anticodon-binding domain of PheRS"/>
    <property type="match status" value="1"/>
</dbReference>
<keyword evidence="2" id="KW-0436">Ligase</keyword>
<dbReference type="EMBL" id="VSSQ01114826">
    <property type="protein sequence ID" value="MPN50548.1"/>
    <property type="molecule type" value="Genomic_DNA"/>
</dbReference>
<dbReference type="AlphaFoldDB" id="A0A645IGW4"/>
<feature type="domain" description="FDX-ACB" evidence="1">
    <location>
        <begin position="1"/>
        <end position="61"/>
    </location>
</feature>
<dbReference type="InterPro" id="IPR005121">
    <property type="entry name" value="Fdx_antiC-bd"/>
</dbReference>
<name>A0A645IGW4_9ZZZZ</name>
<dbReference type="Gene3D" id="3.30.70.380">
    <property type="entry name" value="Ferrodoxin-fold anticodon-binding domain"/>
    <property type="match status" value="1"/>
</dbReference>